<dbReference type="Gramene" id="Pp3c21_16020V3.1">
    <property type="protein sequence ID" value="Pp3c21_16020V3.1"/>
    <property type="gene ID" value="Pp3c21_16020"/>
</dbReference>
<reference evidence="1 3" key="1">
    <citation type="journal article" date="2008" name="Science">
        <title>The Physcomitrella genome reveals evolutionary insights into the conquest of land by plants.</title>
        <authorList>
            <person name="Rensing S."/>
            <person name="Lang D."/>
            <person name="Zimmer A."/>
            <person name="Terry A."/>
            <person name="Salamov A."/>
            <person name="Shapiro H."/>
            <person name="Nishiyama T."/>
            <person name="Perroud P.-F."/>
            <person name="Lindquist E."/>
            <person name="Kamisugi Y."/>
            <person name="Tanahashi T."/>
            <person name="Sakakibara K."/>
            <person name="Fujita T."/>
            <person name="Oishi K."/>
            <person name="Shin-I T."/>
            <person name="Kuroki Y."/>
            <person name="Toyoda A."/>
            <person name="Suzuki Y."/>
            <person name="Hashimoto A."/>
            <person name="Yamaguchi K."/>
            <person name="Sugano A."/>
            <person name="Kohara Y."/>
            <person name="Fujiyama A."/>
            <person name="Anterola A."/>
            <person name="Aoki S."/>
            <person name="Ashton N."/>
            <person name="Barbazuk W.B."/>
            <person name="Barker E."/>
            <person name="Bennetzen J."/>
            <person name="Bezanilla M."/>
            <person name="Blankenship R."/>
            <person name="Cho S.H."/>
            <person name="Dutcher S."/>
            <person name="Estelle M."/>
            <person name="Fawcett J.A."/>
            <person name="Gundlach H."/>
            <person name="Hanada K."/>
            <person name="Heyl A."/>
            <person name="Hicks K.A."/>
            <person name="Hugh J."/>
            <person name="Lohr M."/>
            <person name="Mayer K."/>
            <person name="Melkozernov A."/>
            <person name="Murata T."/>
            <person name="Nelson D."/>
            <person name="Pils B."/>
            <person name="Prigge M."/>
            <person name="Reiss B."/>
            <person name="Renner T."/>
            <person name="Rombauts S."/>
            <person name="Rushton P."/>
            <person name="Sanderfoot A."/>
            <person name="Schween G."/>
            <person name="Shiu S.-H."/>
            <person name="Stueber K."/>
            <person name="Theodoulou F.L."/>
            <person name="Tu H."/>
            <person name="Van de Peer Y."/>
            <person name="Verrier P.J."/>
            <person name="Waters E."/>
            <person name="Wood A."/>
            <person name="Yang L."/>
            <person name="Cove D."/>
            <person name="Cuming A."/>
            <person name="Hasebe M."/>
            <person name="Lucas S."/>
            <person name="Mishler D.B."/>
            <person name="Reski R."/>
            <person name="Grigoriev I."/>
            <person name="Quatrano R.S."/>
            <person name="Boore J.L."/>
        </authorList>
    </citation>
    <scope>NUCLEOTIDE SEQUENCE [LARGE SCALE GENOMIC DNA]</scope>
    <source>
        <strain evidence="2 3">cv. Gransden 2004</strain>
    </source>
</reference>
<evidence type="ECO:0000313" key="2">
    <source>
        <dbReference type="EnsemblPlants" id="Pp3c21_16010V3.1"/>
    </source>
</evidence>
<dbReference type="EnsemblPlants" id="Pp3c21_16010V3.1">
    <property type="protein sequence ID" value="Pp3c21_16010V3.1"/>
    <property type="gene ID" value="Pp3c21_16010"/>
</dbReference>
<accession>A0A2K1IS77</accession>
<sequence>MQARDAATVVDVYIAVSSKFSDLNNFKYGLGNVLSRPHWGPNLCLEEPHSRRLIKHTKHAVAYLHRRFSSAWGDIGSAWLLVCQLRSLLNILPGFIAGTQGVKQAIGLAMTFTAQVQQ</sequence>
<reference evidence="2" key="3">
    <citation type="submission" date="2020-12" db="UniProtKB">
        <authorList>
            <consortium name="EnsemblPlants"/>
        </authorList>
    </citation>
    <scope>IDENTIFICATION</scope>
</reference>
<reference evidence="1 3" key="2">
    <citation type="journal article" date="2018" name="Plant J.">
        <title>The Physcomitrella patens chromosome-scale assembly reveals moss genome structure and evolution.</title>
        <authorList>
            <person name="Lang D."/>
            <person name="Ullrich K.K."/>
            <person name="Murat F."/>
            <person name="Fuchs J."/>
            <person name="Jenkins J."/>
            <person name="Haas F.B."/>
            <person name="Piednoel M."/>
            <person name="Gundlach H."/>
            <person name="Van Bel M."/>
            <person name="Meyberg R."/>
            <person name="Vives C."/>
            <person name="Morata J."/>
            <person name="Symeonidi A."/>
            <person name="Hiss M."/>
            <person name="Muchero W."/>
            <person name="Kamisugi Y."/>
            <person name="Saleh O."/>
            <person name="Blanc G."/>
            <person name="Decker E.L."/>
            <person name="van Gessel N."/>
            <person name="Grimwood J."/>
            <person name="Hayes R.D."/>
            <person name="Graham S.W."/>
            <person name="Gunter L.E."/>
            <person name="McDaniel S.F."/>
            <person name="Hoernstein S.N.W."/>
            <person name="Larsson A."/>
            <person name="Li F.W."/>
            <person name="Perroud P.F."/>
            <person name="Phillips J."/>
            <person name="Ranjan P."/>
            <person name="Rokshar D.S."/>
            <person name="Rothfels C.J."/>
            <person name="Schneider L."/>
            <person name="Shu S."/>
            <person name="Stevenson D.W."/>
            <person name="Thummler F."/>
            <person name="Tillich M."/>
            <person name="Villarreal Aguilar J.C."/>
            <person name="Widiez T."/>
            <person name="Wong G.K."/>
            <person name="Wymore A."/>
            <person name="Zhang Y."/>
            <person name="Zimmer A.D."/>
            <person name="Quatrano R.S."/>
            <person name="Mayer K.F.X."/>
            <person name="Goodstein D."/>
            <person name="Casacuberta J.M."/>
            <person name="Vandepoele K."/>
            <person name="Reski R."/>
            <person name="Cuming A.C."/>
            <person name="Tuskan G.A."/>
            <person name="Maumus F."/>
            <person name="Salse J."/>
            <person name="Schmutz J."/>
            <person name="Rensing S.A."/>
        </authorList>
    </citation>
    <scope>NUCLEOTIDE SEQUENCE [LARGE SCALE GENOMIC DNA]</scope>
    <source>
        <strain evidence="2 3">cv. Gransden 2004</strain>
    </source>
</reference>
<protein>
    <submittedName>
        <fullName evidence="1 2">Uncharacterized protein</fullName>
    </submittedName>
</protein>
<evidence type="ECO:0000313" key="3">
    <source>
        <dbReference type="Proteomes" id="UP000006727"/>
    </source>
</evidence>
<dbReference type="EMBL" id="ABEU02000021">
    <property type="protein sequence ID" value="PNR32124.1"/>
    <property type="molecule type" value="Genomic_DNA"/>
</dbReference>
<dbReference type="EnsemblPlants" id="Pp3c21_16020V3.1">
    <property type="protein sequence ID" value="Pp3c21_16020V3.1"/>
    <property type="gene ID" value="Pp3c21_16020"/>
</dbReference>
<dbReference type="AlphaFoldDB" id="A0A2K1IS77"/>
<evidence type="ECO:0000313" key="1">
    <source>
        <dbReference type="EMBL" id="PNR32124.1"/>
    </source>
</evidence>
<dbReference type="Proteomes" id="UP000006727">
    <property type="component" value="Chromosome 21"/>
</dbReference>
<name>A0A2K1IS77_PHYPA</name>
<dbReference type="Gramene" id="Pp3c21_16010V3.1">
    <property type="protein sequence ID" value="Pp3c21_16010V3.1"/>
    <property type="gene ID" value="Pp3c21_16010"/>
</dbReference>
<gene>
    <name evidence="1" type="ORF">PHYPA_026249</name>
</gene>
<keyword evidence="3" id="KW-1185">Reference proteome</keyword>
<proteinExistence type="predicted"/>
<organism evidence="1">
    <name type="scientific">Physcomitrium patens</name>
    <name type="common">Spreading-leaved earth moss</name>
    <name type="synonym">Physcomitrella patens</name>
    <dbReference type="NCBI Taxonomy" id="3218"/>
    <lineage>
        <taxon>Eukaryota</taxon>
        <taxon>Viridiplantae</taxon>
        <taxon>Streptophyta</taxon>
        <taxon>Embryophyta</taxon>
        <taxon>Bryophyta</taxon>
        <taxon>Bryophytina</taxon>
        <taxon>Bryopsida</taxon>
        <taxon>Funariidae</taxon>
        <taxon>Funariales</taxon>
        <taxon>Funariaceae</taxon>
        <taxon>Physcomitrium</taxon>
    </lineage>
</organism>